<sequence length="204" mass="22245">MGLFESVSRLWWMTPAAALSVALPFAVMAEDAPAVGKSLEEQLQLCGACHGVDGNSTQPGTPSLAGQPELTIVNQMIYFRERLRRNDVMTPQARGLSDSDIQALAAYYAEQPIAGPEGEPDDDLMRRGQALSDAQRCASCHGSGYAGRAQMPRLAGQREDYLVDSMQAYRDRTRGGPDSTMIDIMRGASDEDIAAMAHYFAYYQ</sequence>
<organism evidence="12 13">
    <name type="scientific">Natronocella acetinitrilica</name>
    <dbReference type="NCBI Taxonomy" id="414046"/>
    <lineage>
        <taxon>Bacteria</taxon>
        <taxon>Pseudomonadati</taxon>
        <taxon>Pseudomonadota</taxon>
        <taxon>Gammaproteobacteria</taxon>
        <taxon>Chromatiales</taxon>
        <taxon>Ectothiorhodospiraceae</taxon>
        <taxon>Natronocella</taxon>
    </lineage>
</organism>
<evidence type="ECO:0000313" key="13">
    <source>
        <dbReference type="Proteomes" id="UP001205843"/>
    </source>
</evidence>
<evidence type="ECO:0000259" key="11">
    <source>
        <dbReference type="PROSITE" id="PS51007"/>
    </source>
</evidence>
<dbReference type="Pfam" id="PF00034">
    <property type="entry name" value="Cytochrom_C"/>
    <property type="match status" value="1"/>
</dbReference>
<keyword evidence="4 9" id="KW-0479">Metal-binding</keyword>
<reference evidence="12" key="1">
    <citation type="submission" date="2022-03" db="EMBL/GenBank/DDBJ databases">
        <title>Genomic Encyclopedia of Type Strains, Phase III (KMG-III): the genomes of soil and plant-associated and newly described type strains.</title>
        <authorList>
            <person name="Whitman W."/>
        </authorList>
    </citation>
    <scope>NUCLEOTIDE SEQUENCE</scope>
    <source>
        <strain evidence="12">ANL 6-2</strain>
    </source>
</reference>
<feature type="signal peptide" evidence="10">
    <location>
        <begin position="1"/>
        <end position="29"/>
    </location>
</feature>
<dbReference type="PANTHER" id="PTHR33751:SF9">
    <property type="entry name" value="CYTOCHROME C4"/>
    <property type="match status" value="1"/>
</dbReference>
<feature type="binding site" description="axial binding residue" evidence="9">
    <location>
        <position position="50"/>
    </location>
    <ligand>
        <name>heme c</name>
        <dbReference type="ChEBI" id="CHEBI:61717"/>
        <label>1</label>
    </ligand>
    <ligandPart>
        <name>Fe</name>
        <dbReference type="ChEBI" id="CHEBI:18248"/>
    </ligandPart>
</feature>
<feature type="binding site" description="axial binding residue" evidence="9">
    <location>
        <position position="141"/>
    </location>
    <ligand>
        <name>heme c</name>
        <dbReference type="ChEBI" id="CHEBI:61717"/>
        <label>2</label>
    </ligand>
    <ligandPart>
        <name>Fe</name>
        <dbReference type="ChEBI" id="CHEBI:18248"/>
    </ligandPart>
</feature>
<dbReference type="GO" id="GO:0020037">
    <property type="term" value="F:heme binding"/>
    <property type="evidence" value="ECO:0007669"/>
    <property type="project" value="InterPro"/>
</dbReference>
<comment type="caution">
    <text evidence="12">The sequence shown here is derived from an EMBL/GenBank/DDBJ whole genome shotgun (WGS) entry which is preliminary data.</text>
</comment>
<keyword evidence="3 8" id="KW-0349">Heme</keyword>
<dbReference type="RefSeq" id="WP_253479540.1">
    <property type="nucleotide sequence ID" value="NZ_JALJXV010000007.1"/>
</dbReference>
<feature type="chain" id="PRO_5041961177" evidence="10">
    <location>
        <begin position="30"/>
        <end position="204"/>
    </location>
</feature>
<evidence type="ECO:0000256" key="2">
    <source>
        <dbReference type="ARBA" id="ARBA00022448"/>
    </source>
</evidence>
<dbReference type="InterPro" id="IPR036909">
    <property type="entry name" value="Cyt_c-like_dom_sf"/>
</dbReference>
<name>A0AAE3G5I6_9GAMM</name>
<dbReference type="Pfam" id="PF13442">
    <property type="entry name" value="Cytochrome_CBB3"/>
    <property type="match status" value="1"/>
</dbReference>
<keyword evidence="10" id="KW-0732">Signal</keyword>
<evidence type="ECO:0000256" key="10">
    <source>
        <dbReference type="SAM" id="SignalP"/>
    </source>
</evidence>
<dbReference type="GO" id="GO:0042597">
    <property type="term" value="C:periplasmic space"/>
    <property type="evidence" value="ECO:0007669"/>
    <property type="project" value="UniProtKB-SubCell"/>
</dbReference>
<feature type="binding site" description="covalent" evidence="8">
    <location>
        <position position="140"/>
    </location>
    <ligand>
        <name>heme c</name>
        <dbReference type="ChEBI" id="CHEBI:61717"/>
        <label>2</label>
    </ligand>
</feature>
<evidence type="ECO:0000256" key="3">
    <source>
        <dbReference type="ARBA" id="ARBA00022617"/>
    </source>
</evidence>
<evidence type="ECO:0000256" key="9">
    <source>
        <dbReference type="PIRSR" id="PIRSR000005-2"/>
    </source>
</evidence>
<keyword evidence="6" id="KW-0249">Electron transport</keyword>
<dbReference type="PIRSF" id="PIRSF000005">
    <property type="entry name" value="Cytochrome_c4"/>
    <property type="match status" value="1"/>
</dbReference>
<dbReference type="InterPro" id="IPR009056">
    <property type="entry name" value="Cyt_c-like_dom"/>
</dbReference>
<dbReference type="SUPFAM" id="SSF46626">
    <property type="entry name" value="Cytochrome c"/>
    <property type="match status" value="2"/>
</dbReference>
<keyword evidence="13" id="KW-1185">Reference proteome</keyword>
<dbReference type="Proteomes" id="UP001205843">
    <property type="component" value="Unassembled WGS sequence"/>
</dbReference>
<dbReference type="InterPro" id="IPR050597">
    <property type="entry name" value="Cytochrome_c_Oxidase_Subunit"/>
</dbReference>
<dbReference type="PROSITE" id="PS51007">
    <property type="entry name" value="CYTC"/>
    <property type="match status" value="2"/>
</dbReference>
<dbReference type="GO" id="GO:0005506">
    <property type="term" value="F:iron ion binding"/>
    <property type="evidence" value="ECO:0007669"/>
    <property type="project" value="InterPro"/>
</dbReference>
<feature type="binding site" description="covalent" evidence="8">
    <location>
        <position position="49"/>
    </location>
    <ligand>
        <name>heme c</name>
        <dbReference type="ChEBI" id="CHEBI:61717"/>
        <label>1</label>
    </ligand>
</feature>
<feature type="domain" description="Cytochrome c" evidence="11">
    <location>
        <begin position="123"/>
        <end position="204"/>
    </location>
</feature>
<comment type="PTM">
    <text evidence="8">Binds 2 heme c groups covalently per subunit.</text>
</comment>
<feature type="binding site" description="axial binding residue" evidence="9">
    <location>
        <position position="181"/>
    </location>
    <ligand>
        <name>heme c</name>
        <dbReference type="ChEBI" id="CHEBI:61717"/>
        <label>2</label>
    </ligand>
    <ligandPart>
        <name>Fe</name>
        <dbReference type="ChEBI" id="CHEBI:18248"/>
    </ligandPart>
</feature>
<keyword evidence="7 9" id="KW-0408">Iron</keyword>
<protein>
    <submittedName>
        <fullName evidence="12">Cytochrome c553</fullName>
    </submittedName>
</protein>
<proteinExistence type="predicted"/>
<keyword evidence="2" id="KW-0813">Transport</keyword>
<evidence type="ECO:0000256" key="1">
    <source>
        <dbReference type="ARBA" id="ARBA00004418"/>
    </source>
</evidence>
<comment type="subcellular location">
    <subcellularLocation>
        <location evidence="1">Periplasm</location>
    </subcellularLocation>
</comment>
<dbReference type="GO" id="GO:0009055">
    <property type="term" value="F:electron transfer activity"/>
    <property type="evidence" value="ECO:0007669"/>
    <property type="project" value="InterPro"/>
</dbReference>
<feature type="binding site" description="covalent" evidence="8">
    <location>
        <position position="137"/>
    </location>
    <ligand>
        <name>heme c</name>
        <dbReference type="ChEBI" id="CHEBI:61717"/>
        <label>2</label>
    </ligand>
</feature>
<feature type="binding site" description="axial binding residue" evidence="9">
    <location>
        <position position="89"/>
    </location>
    <ligand>
        <name>heme c</name>
        <dbReference type="ChEBI" id="CHEBI:61717"/>
        <label>1</label>
    </ligand>
    <ligandPart>
        <name>Fe</name>
        <dbReference type="ChEBI" id="CHEBI:18248"/>
    </ligandPart>
</feature>
<dbReference type="PANTHER" id="PTHR33751">
    <property type="entry name" value="CBB3-TYPE CYTOCHROME C OXIDASE SUBUNIT FIXP"/>
    <property type="match status" value="1"/>
</dbReference>
<gene>
    <name evidence="12" type="ORF">J2T57_002922</name>
</gene>
<keyword evidence="5" id="KW-0574">Periplasm</keyword>
<dbReference type="InterPro" id="IPR024167">
    <property type="entry name" value="Cytochrome_c4-like"/>
</dbReference>
<evidence type="ECO:0000256" key="7">
    <source>
        <dbReference type="ARBA" id="ARBA00023004"/>
    </source>
</evidence>
<evidence type="ECO:0000256" key="4">
    <source>
        <dbReference type="ARBA" id="ARBA00022723"/>
    </source>
</evidence>
<accession>A0AAE3G5I6</accession>
<feature type="binding site" description="covalent" evidence="8">
    <location>
        <position position="46"/>
    </location>
    <ligand>
        <name>heme c</name>
        <dbReference type="ChEBI" id="CHEBI:61717"/>
        <label>1</label>
    </ligand>
</feature>
<dbReference type="Gene3D" id="1.10.760.10">
    <property type="entry name" value="Cytochrome c-like domain"/>
    <property type="match status" value="2"/>
</dbReference>
<evidence type="ECO:0000256" key="6">
    <source>
        <dbReference type="ARBA" id="ARBA00022982"/>
    </source>
</evidence>
<evidence type="ECO:0000256" key="8">
    <source>
        <dbReference type="PIRSR" id="PIRSR000005-1"/>
    </source>
</evidence>
<evidence type="ECO:0000256" key="5">
    <source>
        <dbReference type="ARBA" id="ARBA00022764"/>
    </source>
</evidence>
<feature type="domain" description="Cytochrome c" evidence="11">
    <location>
        <begin position="31"/>
        <end position="112"/>
    </location>
</feature>
<dbReference type="EMBL" id="JALJXV010000007">
    <property type="protein sequence ID" value="MCP1675767.1"/>
    <property type="molecule type" value="Genomic_DNA"/>
</dbReference>
<evidence type="ECO:0000313" key="12">
    <source>
        <dbReference type="EMBL" id="MCP1675767.1"/>
    </source>
</evidence>
<dbReference type="AlphaFoldDB" id="A0AAE3G5I6"/>